<dbReference type="Gene3D" id="3.40.47.10">
    <property type="match status" value="1"/>
</dbReference>
<accession>A0LPA0</accession>
<keyword evidence="9" id="KW-1185">Reference proteome</keyword>
<dbReference type="STRING" id="335543.Sfum_3582"/>
<evidence type="ECO:0000256" key="2">
    <source>
        <dbReference type="ARBA" id="ARBA00022679"/>
    </source>
</evidence>
<reference evidence="8 9" key="1">
    <citation type="submission" date="2006-10" db="EMBL/GenBank/DDBJ databases">
        <title>Complete sequence of Syntrophobacter fumaroxidans MPOB.</title>
        <authorList>
            <consortium name="US DOE Joint Genome Institute"/>
            <person name="Copeland A."/>
            <person name="Lucas S."/>
            <person name="Lapidus A."/>
            <person name="Barry K."/>
            <person name="Detter J.C."/>
            <person name="Glavina del Rio T."/>
            <person name="Hammon N."/>
            <person name="Israni S."/>
            <person name="Pitluck S."/>
            <person name="Goltsman E.G."/>
            <person name="Martinez M."/>
            <person name="Schmutz J."/>
            <person name="Larimer F."/>
            <person name="Land M."/>
            <person name="Hauser L."/>
            <person name="Kyrpides N."/>
            <person name="Kim E."/>
            <person name="Boone D.R."/>
            <person name="Brockman F."/>
            <person name="Culley D."/>
            <person name="Ferry J."/>
            <person name="Gunsalus R."/>
            <person name="McInerney M.J."/>
            <person name="Morrison M."/>
            <person name="Plugge C."/>
            <person name="Rohlin L."/>
            <person name="Scholten J."/>
            <person name="Sieber J."/>
            <person name="Stams A.J.M."/>
            <person name="Worm P."/>
            <person name="Henstra A.M."/>
            <person name="Richardson P."/>
        </authorList>
    </citation>
    <scope>NUCLEOTIDE SEQUENCE [LARGE SCALE GENOMIC DNA]</scope>
    <source>
        <strain evidence="9">DSM 10017 / MPOB</strain>
    </source>
</reference>
<gene>
    <name evidence="8" type="ordered locus">Sfum_3582</name>
</gene>
<dbReference type="PROSITE" id="PS00099">
    <property type="entry name" value="THIOLASE_3"/>
    <property type="match status" value="1"/>
</dbReference>
<dbReference type="PROSITE" id="PS00098">
    <property type="entry name" value="THIOLASE_1"/>
    <property type="match status" value="1"/>
</dbReference>
<dbReference type="KEGG" id="sfu:Sfum_3582"/>
<dbReference type="PROSITE" id="PS00737">
    <property type="entry name" value="THIOLASE_2"/>
    <property type="match status" value="1"/>
</dbReference>
<evidence type="ECO:0000313" key="9">
    <source>
        <dbReference type="Proteomes" id="UP000001784"/>
    </source>
</evidence>
<feature type="domain" description="Thiolase C-terminal" evidence="7">
    <location>
        <begin position="270"/>
        <end position="392"/>
    </location>
</feature>
<evidence type="ECO:0000256" key="1">
    <source>
        <dbReference type="ARBA" id="ARBA00010982"/>
    </source>
</evidence>
<dbReference type="Proteomes" id="UP000001784">
    <property type="component" value="Chromosome"/>
</dbReference>
<dbReference type="InterPro" id="IPR016039">
    <property type="entry name" value="Thiolase-like"/>
</dbReference>
<dbReference type="InterPro" id="IPR020610">
    <property type="entry name" value="Thiolase_AS"/>
</dbReference>
<dbReference type="InterPro" id="IPR020617">
    <property type="entry name" value="Thiolase_C"/>
</dbReference>
<dbReference type="EC" id="2.3.1.9" evidence="8"/>
<dbReference type="OrthoDB" id="4565318at2"/>
<sequence>MREVVILGAARTIGGQFGGSLQNVTAPELGAAAVRESIKRSGIPSDVVEQTIFGNAWQAGVGPNAARLSAVMGGVPVDAPAVSVNVRCGSSLQALILGAQAIKAGDVDTVLVGGTENTSQIPYGLPRARWGYRMGNGEILDLMHKDGFRCPLGGGLMGEITEWLAEEKGISREEQDAFAAESHNKAEAAAAAGKFRDEVVPIEIRGKKGEVTLVTDEEIFRKGVTGESLAKLPPVFKKGGTVTAGNACALCDAASAAVIMERGRARSMGLKPLALLRGYAFVGIDPARFGLSPVRAIPAALKQAGLGLGDMDLIELNEAFAAQYLACERELKLDRTKVNVHGGAIALGHPVAATGTKLLTTLLYAMRQRDVTLGVVSLCIGGGNGVAAVVERLN</sequence>
<dbReference type="InterPro" id="IPR002155">
    <property type="entry name" value="Thiolase"/>
</dbReference>
<feature type="active site" description="Proton acceptor" evidence="4">
    <location>
        <position position="349"/>
    </location>
</feature>
<dbReference type="RefSeq" id="WP_011700377.1">
    <property type="nucleotide sequence ID" value="NC_008554.1"/>
</dbReference>
<dbReference type="SUPFAM" id="SSF53901">
    <property type="entry name" value="Thiolase-like"/>
    <property type="match status" value="2"/>
</dbReference>
<feature type="active site" description="Proton acceptor" evidence="4">
    <location>
        <position position="379"/>
    </location>
</feature>
<dbReference type="Pfam" id="PF00108">
    <property type="entry name" value="Thiolase_N"/>
    <property type="match status" value="1"/>
</dbReference>
<dbReference type="FunFam" id="3.40.47.10:FF:000010">
    <property type="entry name" value="Acetyl-CoA acetyltransferase (Thiolase)"/>
    <property type="match status" value="1"/>
</dbReference>
<evidence type="ECO:0000259" key="7">
    <source>
        <dbReference type="Pfam" id="PF02803"/>
    </source>
</evidence>
<feature type="active site" description="Acyl-thioester intermediate" evidence="4">
    <location>
        <position position="88"/>
    </location>
</feature>
<name>A0LPA0_SYNFM</name>
<comment type="similarity">
    <text evidence="1 5">Belongs to the thiolase-like superfamily. Thiolase family.</text>
</comment>
<dbReference type="HOGENOM" id="CLU_031026_0_0_7"/>
<evidence type="ECO:0000256" key="5">
    <source>
        <dbReference type="RuleBase" id="RU003557"/>
    </source>
</evidence>
<dbReference type="PANTHER" id="PTHR18919">
    <property type="entry name" value="ACETYL-COA C-ACYLTRANSFERASE"/>
    <property type="match status" value="1"/>
</dbReference>
<dbReference type="GO" id="GO:0003985">
    <property type="term" value="F:acetyl-CoA C-acetyltransferase activity"/>
    <property type="evidence" value="ECO:0007669"/>
    <property type="project" value="UniProtKB-EC"/>
</dbReference>
<dbReference type="CDD" id="cd00751">
    <property type="entry name" value="thiolase"/>
    <property type="match status" value="1"/>
</dbReference>
<dbReference type="EMBL" id="CP000478">
    <property type="protein sequence ID" value="ABK19252.1"/>
    <property type="molecule type" value="Genomic_DNA"/>
</dbReference>
<dbReference type="InParanoid" id="A0LPA0"/>
<dbReference type="InterPro" id="IPR020613">
    <property type="entry name" value="Thiolase_CS"/>
</dbReference>
<dbReference type="Pfam" id="PF02803">
    <property type="entry name" value="Thiolase_C"/>
    <property type="match status" value="1"/>
</dbReference>
<dbReference type="InterPro" id="IPR020615">
    <property type="entry name" value="Thiolase_acyl_enz_int_AS"/>
</dbReference>
<dbReference type="AlphaFoldDB" id="A0LPA0"/>
<dbReference type="FunCoup" id="A0LPA0">
    <property type="interactions" value="463"/>
</dbReference>
<dbReference type="GO" id="GO:0006635">
    <property type="term" value="P:fatty acid beta-oxidation"/>
    <property type="evidence" value="ECO:0007669"/>
    <property type="project" value="TreeGrafter"/>
</dbReference>
<evidence type="ECO:0000259" key="6">
    <source>
        <dbReference type="Pfam" id="PF00108"/>
    </source>
</evidence>
<dbReference type="PIRSF" id="PIRSF000429">
    <property type="entry name" value="Ac-CoA_Ac_transf"/>
    <property type="match status" value="1"/>
</dbReference>
<proteinExistence type="inferred from homology"/>
<evidence type="ECO:0000256" key="3">
    <source>
        <dbReference type="ARBA" id="ARBA00023315"/>
    </source>
</evidence>
<protein>
    <submittedName>
        <fullName evidence="8">Acetyl-CoA acetyltransferase</fullName>
        <ecNumber evidence="8">2.3.1.9</ecNumber>
    </submittedName>
</protein>
<evidence type="ECO:0000313" key="8">
    <source>
        <dbReference type="EMBL" id="ABK19252.1"/>
    </source>
</evidence>
<dbReference type="InterPro" id="IPR020616">
    <property type="entry name" value="Thiolase_N"/>
</dbReference>
<evidence type="ECO:0000256" key="4">
    <source>
        <dbReference type="PIRSR" id="PIRSR000429-1"/>
    </source>
</evidence>
<dbReference type="PANTHER" id="PTHR18919:SF107">
    <property type="entry name" value="ACETYL-COA ACETYLTRANSFERASE, CYTOSOLIC"/>
    <property type="match status" value="1"/>
</dbReference>
<organism evidence="8 9">
    <name type="scientific">Syntrophobacter fumaroxidans (strain DSM 10017 / MPOB)</name>
    <dbReference type="NCBI Taxonomy" id="335543"/>
    <lineage>
        <taxon>Bacteria</taxon>
        <taxon>Pseudomonadati</taxon>
        <taxon>Thermodesulfobacteriota</taxon>
        <taxon>Syntrophobacteria</taxon>
        <taxon>Syntrophobacterales</taxon>
        <taxon>Syntrophobacteraceae</taxon>
        <taxon>Syntrophobacter</taxon>
    </lineage>
</organism>
<dbReference type="NCBIfam" id="TIGR01930">
    <property type="entry name" value="AcCoA-C-Actrans"/>
    <property type="match status" value="1"/>
</dbReference>
<feature type="domain" description="Thiolase N-terminal" evidence="6">
    <location>
        <begin position="4"/>
        <end position="262"/>
    </location>
</feature>
<keyword evidence="2 5" id="KW-0808">Transferase</keyword>
<keyword evidence="3 5" id="KW-0012">Acyltransferase</keyword>
<dbReference type="eggNOG" id="COG0183">
    <property type="taxonomic scope" value="Bacteria"/>
</dbReference>